<organism evidence="2 3">
    <name type="scientific">Rhodopirellula baltica (strain DSM 10527 / NCIMB 13988 / SH1)</name>
    <dbReference type="NCBI Taxonomy" id="243090"/>
    <lineage>
        <taxon>Bacteria</taxon>
        <taxon>Pseudomonadati</taxon>
        <taxon>Planctomycetota</taxon>
        <taxon>Planctomycetia</taxon>
        <taxon>Pirellulales</taxon>
        <taxon>Pirellulaceae</taxon>
        <taxon>Rhodopirellula</taxon>
    </lineage>
</organism>
<name>Q7UTA9_RHOBA</name>
<gene>
    <name evidence="2" type="ordered locus">RB3990</name>
</gene>
<dbReference type="HOGENOM" id="CLU_3029365_0_0_0"/>
<reference evidence="2 3" key="1">
    <citation type="journal article" date="2003" name="Proc. Natl. Acad. Sci. U.S.A.">
        <title>Complete genome sequence of the marine planctomycete Pirellula sp. strain 1.</title>
        <authorList>
            <person name="Gloeckner F.O."/>
            <person name="Kube M."/>
            <person name="Bauer M."/>
            <person name="Teeling H."/>
            <person name="Lombardot T."/>
            <person name="Ludwig W."/>
            <person name="Gade D."/>
            <person name="Beck A."/>
            <person name="Borzym K."/>
            <person name="Heitmann K."/>
            <person name="Rabus R."/>
            <person name="Schlesner H."/>
            <person name="Amann R."/>
            <person name="Reinhardt R."/>
        </authorList>
    </citation>
    <scope>NUCLEOTIDE SEQUENCE [LARGE SCALE GENOMIC DNA]</scope>
    <source>
        <strain evidence="3">DSM 10527 / NCIMB 13988 / SH1</strain>
    </source>
</reference>
<feature type="region of interest" description="Disordered" evidence="1">
    <location>
        <begin position="31"/>
        <end position="55"/>
    </location>
</feature>
<keyword evidence="3" id="KW-1185">Reference proteome</keyword>
<accession>Q7UTA9</accession>
<proteinExistence type="predicted"/>
<feature type="compositionally biased region" description="Basic residues" evidence="1">
    <location>
        <begin position="46"/>
        <end position="55"/>
    </location>
</feature>
<dbReference type="EMBL" id="BX294139">
    <property type="protein sequence ID" value="CAD73528.1"/>
    <property type="molecule type" value="Genomic_DNA"/>
</dbReference>
<evidence type="ECO:0000313" key="2">
    <source>
        <dbReference type="EMBL" id="CAD73528.1"/>
    </source>
</evidence>
<evidence type="ECO:0000313" key="3">
    <source>
        <dbReference type="Proteomes" id="UP000001025"/>
    </source>
</evidence>
<dbReference type="STRING" id="243090.RB3990"/>
<dbReference type="EnsemblBacteria" id="CAD73528">
    <property type="protein sequence ID" value="CAD73528"/>
    <property type="gene ID" value="RB3990"/>
</dbReference>
<evidence type="ECO:0000256" key="1">
    <source>
        <dbReference type="SAM" id="MobiDB-lite"/>
    </source>
</evidence>
<dbReference type="Proteomes" id="UP000001025">
    <property type="component" value="Chromosome"/>
</dbReference>
<dbReference type="KEGG" id="rba:RB3990"/>
<dbReference type="AlphaFoldDB" id="Q7UTA9"/>
<dbReference type="InParanoid" id="Q7UTA9"/>
<sequence>MNSPRRVAIACDGERVVRFLACLQVSSPCLNDNKTTPHSIDNRRRIDSHRRTSLA</sequence>
<protein>
    <submittedName>
        <fullName evidence="2">Uncharacterized protein</fullName>
    </submittedName>
</protein>